<evidence type="ECO:0008006" key="3">
    <source>
        <dbReference type="Google" id="ProtNLM"/>
    </source>
</evidence>
<evidence type="ECO:0000313" key="1">
    <source>
        <dbReference type="EMBL" id="MDR7093129.1"/>
    </source>
</evidence>
<dbReference type="EMBL" id="JAVDWE010000001">
    <property type="protein sequence ID" value="MDR7093129.1"/>
    <property type="molecule type" value="Genomic_DNA"/>
</dbReference>
<dbReference type="Proteomes" id="UP001265550">
    <property type="component" value="Unassembled WGS sequence"/>
</dbReference>
<evidence type="ECO:0000313" key="2">
    <source>
        <dbReference type="Proteomes" id="UP001265550"/>
    </source>
</evidence>
<dbReference type="InterPro" id="IPR045738">
    <property type="entry name" value="DUF6088"/>
</dbReference>
<accession>A0ABU1V6P8</accession>
<comment type="caution">
    <text evidence="1">The sequence shown here is derived from an EMBL/GenBank/DDBJ whole genome shotgun (WGS) entry which is preliminary data.</text>
</comment>
<sequence>MNSMIWPKPVLAFGESPFYVRDPGSRGLGGSFAAIGRARLLQIAVCQILAYTSDKGAMTMSHLAENILSAARAMPEGGLLSPKEFLHLGSRAAIDKTLSRLAQEGKLLRVSRGAYVAPHQGRFGSRPPSTESVVQAIEASCGETVVANGAAEANALGLTTQVPTREVFLTSGASRTLHLGSRCVELKHANRWQLLLGKRPAGKVIRALSWLGPESAPAALKQLRAKLPESEWEAVRGARAALPSWMAKVVSEAMAHG</sequence>
<proteinExistence type="predicted"/>
<name>A0ABU1V6P8_9BURK</name>
<dbReference type="Pfam" id="PF19570">
    <property type="entry name" value="DUF6088"/>
    <property type="match status" value="1"/>
</dbReference>
<protein>
    <recommendedName>
        <fullName evidence="3">Transcriptional regulator, AbiEi antitoxin, Type IV TA system</fullName>
    </recommendedName>
</protein>
<keyword evidence="2" id="KW-1185">Reference proteome</keyword>
<reference evidence="1 2" key="1">
    <citation type="submission" date="2023-07" db="EMBL/GenBank/DDBJ databases">
        <title>Sorghum-associated microbial communities from plants grown in Nebraska, USA.</title>
        <authorList>
            <person name="Schachtman D."/>
        </authorList>
    </citation>
    <scope>NUCLEOTIDE SEQUENCE [LARGE SCALE GENOMIC DNA]</scope>
    <source>
        <strain evidence="1 2">BE240</strain>
    </source>
</reference>
<organism evidence="1 2">
    <name type="scientific">Hydrogenophaga laconesensis</name>
    <dbReference type="NCBI Taxonomy" id="1805971"/>
    <lineage>
        <taxon>Bacteria</taxon>
        <taxon>Pseudomonadati</taxon>
        <taxon>Pseudomonadota</taxon>
        <taxon>Betaproteobacteria</taxon>
        <taxon>Burkholderiales</taxon>
        <taxon>Comamonadaceae</taxon>
        <taxon>Hydrogenophaga</taxon>
    </lineage>
</organism>
<gene>
    <name evidence="1" type="ORF">J2X09_000852</name>
</gene>